<protein>
    <submittedName>
        <fullName evidence="1">ATPase-like protein</fullName>
    </submittedName>
</protein>
<accession>E6QQB6</accession>
<name>E6QQB6_9ZZZZ</name>
<sequence length="58" mass="6297">MGAAVKPVVPVKPTKVVRAADVAVQSYLETESDVDEYLAKLKRKIVAEIEAGGKIRMQ</sequence>
<dbReference type="AlphaFoldDB" id="E6QQB6"/>
<gene>
    <name evidence="1" type="ORF">CARN7_0165</name>
</gene>
<organism evidence="1">
    <name type="scientific">mine drainage metagenome</name>
    <dbReference type="NCBI Taxonomy" id="410659"/>
    <lineage>
        <taxon>unclassified sequences</taxon>
        <taxon>metagenomes</taxon>
        <taxon>ecological metagenomes</taxon>
    </lineage>
</organism>
<comment type="caution">
    <text evidence="1">The sequence shown here is derived from an EMBL/GenBank/DDBJ whole genome shotgun (WGS) entry which is preliminary data.</text>
</comment>
<proteinExistence type="predicted"/>
<dbReference type="EMBL" id="CABR01000031">
    <property type="protein sequence ID" value="CBI09437.1"/>
    <property type="molecule type" value="Genomic_DNA"/>
</dbReference>
<reference evidence="1" key="1">
    <citation type="submission" date="2009-10" db="EMBL/GenBank/DDBJ databases">
        <title>Diversity of trophic interactions inside an arsenic-rich microbial ecosystem.</title>
        <authorList>
            <person name="Bertin P.N."/>
            <person name="Heinrich-Salmeron A."/>
            <person name="Pelletier E."/>
            <person name="Goulhen-Chollet F."/>
            <person name="Arsene-Ploetze F."/>
            <person name="Gallien S."/>
            <person name="Calteau A."/>
            <person name="Vallenet D."/>
            <person name="Casiot C."/>
            <person name="Chane-Woon-Ming B."/>
            <person name="Giloteaux L."/>
            <person name="Barakat M."/>
            <person name="Bonnefoy V."/>
            <person name="Bruneel O."/>
            <person name="Chandler M."/>
            <person name="Cleiss J."/>
            <person name="Duran R."/>
            <person name="Elbaz-Poulichet F."/>
            <person name="Fonknechten N."/>
            <person name="Lauga B."/>
            <person name="Mornico D."/>
            <person name="Ortet P."/>
            <person name="Schaeffer C."/>
            <person name="Siguier P."/>
            <person name="Alexander Thil Smith A."/>
            <person name="Van Dorsselaer A."/>
            <person name="Weissenbach J."/>
            <person name="Medigue C."/>
            <person name="Le Paslier D."/>
        </authorList>
    </citation>
    <scope>NUCLEOTIDE SEQUENCE</scope>
</reference>
<evidence type="ECO:0000313" key="1">
    <source>
        <dbReference type="EMBL" id="CBI09437.1"/>
    </source>
</evidence>